<dbReference type="Pfam" id="PF13585">
    <property type="entry name" value="CHU_C"/>
    <property type="match status" value="1"/>
</dbReference>
<dbReference type="InterPro" id="IPR013783">
    <property type="entry name" value="Ig-like_fold"/>
</dbReference>
<proteinExistence type="predicted"/>
<sequence>MRLLRLWLTDVRVNSNSLRRIATFLAIIFAYSYTTQAQNVCQNRGAASEGAFELDKPKVCAGKPVNIISVPPTIVGPKYVFQYDGSAITSSTTFASGTSNVYTRPGSYTVLQVGSNGAGSVACREVTVVPAEPVKFTVKACANRRASVAPDLTSLGQYDSYMISWGDGSTQYVDRSQLQLTPSHTYSNAGQVSISITGIYVNGNTSICDVVSPSQPITVSNSTGAASISTLYTSNPTTIAIGYQAPAGTNVTLLRKNGTNYTDTGLKSTTGQFTVQTDATQVQCFKVQVQDECNNSAAQSEEVCSLVMSIQTANRQNTVSWQPYSGGGQFVSYRVLRNGGQSGPTITNKATGSYQDNDNIICGQQYCYQIQATIQGTPNATVTSNITCVTGTNTEPPGSVTNATVSIENGRPRLVTTPPTGLNTTTSAYTMVVSRAQGATGTFEPIATLDRRSTFTDTSANASASSYCYQVTYRNSCGLTSEPSTPVCTVHLSSESPTGIDWTGQSPFIGNVTRYSVEVIDSANGTQREVEVALNRHYEPDQNDPNLQSQRYRIVAVSDRGVRSYSNFFTFEREARILVPDAFTPNGDGINDVFIAKGIYVDKFSMTIYSRWGEVIYNTVDKTKGWDGNANGEIAGSGQYMYRIEMTDLLGTKTVRTGALLLVR</sequence>
<feature type="domain" description="Fibronectin type-III" evidence="1">
    <location>
        <begin position="396"/>
        <end position="496"/>
    </location>
</feature>
<dbReference type="PROSITE" id="PS50853">
    <property type="entry name" value="FN3"/>
    <property type="match status" value="1"/>
</dbReference>
<dbReference type="AlphaFoldDB" id="A0A927AQJ6"/>
<dbReference type="SUPFAM" id="SSF49299">
    <property type="entry name" value="PKD domain"/>
    <property type="match status" value="1"/>
</dbReference>
<organism evidence="2 3">
    <name type="scientific">Spirosoma profusum</name>
    <dbReference type="NCBI Taxonomy" id="2771354"/>
    <lineage>
        <taxon>Bacteria</taxon>
        <taxon>Pseudomonadati</taxon>
        <taxon>Bacteroidota</taxon>
        <taxon>Cytophagia</taxon>
        <taxon>Cytophagales</taxon>
        <taxon>Cytophagaceae</taxon>
        <taxon>Spirosoma</taxon>
    </lineage>
</organism>
<evidence type="ECO:0000313" key="2">
    <source>
        <dbReference type="EMBL" id="MBD2700601.1"/>
    </source>
</evidence>
<evidence type="ECO:0000313" key="3">
    <source>
        <dbReference type="Proteomes" id="UP000598820"/>
    </source>
</evidence>
<dbReference type="Proteomes" id="UP000598820">
    <property type="component" value="Unassembled WGS sequence"/>
</dbReference>
<keyword evidence="3" id="KW-1185">Reference proteome</keyword>
<dbReference type="RefSeq" id="WP_190886462.1">
    <property type="nucleotide sequence ID" value="NZ_JACWZY010000005.1"/>
</dbReference>
<gene>
    <name evidence="2" type="ORF">IC229_08140</name>
</gene>
<accession>A0A927AQJ6</accession>
<name>A0A927AQJ6_9BACT</name>
<dbReference type="InterPro" id="IPR026341">
    <property type="entry name" value="T9SS_type_B"/>
</dbReference>
<comment type="caution">
    <text evidence="2">The sequence shown here is derived from an EMBL/GenBank/DDBJ whole genome shotgun (WGS) entry which is preliminary data.</text>
</comment>
<dbReference type="Gene3D" id="2.60.40.10">
    <property type="entry name" value="Immunoglobulins"/>
    <property type="match status" value="2"/>
</dbReference>
<reference evidence="2" key="1">
    <citation type="submission" date="2020-09" db="EMBL/GenBank/DDBJ databases">
        <authorList>
            <person name="Kim M.K."/>
        </authorList>
    </citation>
    <scope>NUCLEOTIDE SEQUENCE</scope>
    <source>
        <strain evidence="2">BT702</strain>
    </source>
</reference>
<dbReference type="InterPro" id="IPR035986">
    <property type="entry name" value="PKD_dom_sf"/>
</dbReference>
<protein>
    <submittedName>
        <fullName evidence="2">Gliding motility-associated C-terminal domain-containing protein</fullName>
    </submittedName>
</protein>
<dbReference type="NCBIfam" id="TIGR04131">
    <property type="entry name" value="Bac_Flav_CTERM"/>
    <property type="match status" value="1"/>
</dbReference>
<evidence type="ECO:0000259" key="1">
    <source>
        <dbReference type="PROSITE" id="PS50853"/>
    </source>
</evidence>
<dbReference type="InterPro" id="IPR003961">
    <property type="entry name" value="FN3_dom"/>
</dbReference>
<dbReference type="EMBL" id="JACWZY010000005">
    <property type="protein sequence ID" value="MBD2700601.1"/>
    <property type="molecule type" value="Genomic_DNA"/>
</dbReference>